<feature type="compositionally biased region" description="Basic and acidic residues" evidence="1">
    <location>
        <begin position="495"/>
        <end position="513"/>
    </location>
</feature>
<evidence type="ECO:0000313" key="2">
    <source>
        <dbReference type="EMBL" id="PLW27686.1"/>
    </source>
</evidence>
<dbReference type="Proteomes" id="UP000235388">
    <property type="component" value="Unassembled WGS sequence"/>
</dbReference>
<dbReference type="OrthoDB" id="2507107at2759"/>
<dbReference type="EMBL" id="PGCJ01000475">
    <property type="protein sequence ID" value="PLW27686.1"/>
    <property type="molecule type" value="Genomic_DNA"/>
</dbReference>
<feature type="region of interest" description="Disordered" evidence="1">
    <location>
        <begin position="141"/>
        <end position="168"/>
    </location>
</feature>
<keyword evidence="3" id="KW-1185">Reference proteome</keyword>
<evidence type="ECO:0000313" key="3">
    <source>
        <dbReference type="Proteomes" id="UP000235388"/>
    </source>
</evidence>
<feature type="compositionally biased region" description="Polar residues" evidence="1">
    <location>
        <begin position="146"/>
        <end position="163"/>
    </location>
</feature>
<evidence type="ECO:0000256" key="1">
    <source>
        <dbReference type="SAM" id="MobiDB-lite"/>
    </source>
</evidence>
<name>A0A2N5TQB4_9BASI</name>
<comment type="caution">
    <text evidence="2">The sequence shown here is derived from an EMBL/GenBank/DDBJ whole genome shotgun (WGS) entry which is preliminary data.</text>
</comment>
<protein>
    <submittedName>
        <fullName evidence="2">Uncharacterized protein</fullName>
    </submittedName>
</protein>
<reference evidence="2 3" key="1">
    <citation type="submission" date="2017-11" db="EMBL/GenBank/DDBJ databases">
        <title>De novo assembly and phasing of dikaryotic genomes from two isolates of Puccinia coronata f. sp. avenae, the causal agent of oat crown rust.</title>
        <authorList>
            <person name="Miller M.E."/>
            <person name="Zhang Y."/>
            <person name="Omidvar V."/>
            <person name="Sperschneider J."/>
            <person name="Schwessinger B."/>
            <person name="Raley C."/>
            <person name="Palmer J.M."/>
            <person name="Garnica D."/>
            <person name="Upadhyaya N."/>
            <person name="Rathjen J."/>
            <person name="Taylor J.M."/>
            <person name="Park R.F."/>
            <person name="Dodds P.N."/>
            <person name="Hirsch C.D."/>
            <person name="Kianian S.F."/>
            <person name="Figueroa M."/>
        </authorList>
    </citation>
    <scope>NUCLEOTIDE SEQUENCE [LARGE SCALE GENOMIC DNA]</scope>
    <source>
        <strain evidence="2">12NC29</strain>
    </source>
</reference>
<sequence>MSGYEDRNWELLKKQLLNRFGSSLELVKYTQEDLKNLIKTYWDKGGISTLEEFKMFRSKFENITHYLKRLGYVTNLEDFRENMLEALSSELEITVTRELIRENKMLVSKDGGDILPDTSTLFNYIHREVQTASVMERRNKFKAAPSNKTQPVQRTTQNQTQSAPVKDQAVEQLTKSLASWNAQKQPTTFYQSSHVPYQPAQNFKPPEHQFCQYCYLRGHPTGRCNLANFDEIQGLVKKEGRDFKLPDGSTIPWDRNRPYKAAVDQFHSKTSQQGIIQLPPGTQIQQPEERVPDVQTSFGILEEMETTCNLGCDRHEEYVSEILPTHSAIAPTFTLADNIQPESMIQSQEDSKGPRIIKLEDTSPENLPAMFIVNNQESGQCNYESTVPLEKFAKEDNKCQSVLGSPEETQFLENNPPTHLHVEIPHPEEPILEEPQIPEKPTITAMDRNQPPDENHHEWPDPEEAEKIKQQESALDPTKIGYPHKIIYPTTNSHGDMKYPEKIKLEVPHIQDK</sequence>
<feature type="region of interest" description="Disordered" evidence="1">
    <location>
        <begin position="433"/>
        <end position="513"/>
    </location>
</feature>
<organism evidence="2 3">
    <name type="scientific">Puccinia coronata f. sp. avenae</name>
    <dbReference type="NCBI Taxonomy" id="200324"/>
    <lineage>
        <taxon>Eukaryota</taxon>
        <taxon>Fungi</taxon>
        <taxon>Dikarya</taxon>
        <taxon>Basidiomycota</taxon>
        <taxon>Pucciniomycotina</taxon>
        <taxon>Pucciniomycetes</taxon>
        <taxon>Pucciniales</taxon>
        <taxon>Pucciniaceae</taxon>
        <taxon>Puccinia</taxon>
    </lineage>
</organism>
<proteinExistence type="predicted"/>
<feature type="compositionally biased region" description="Basic and acidic residues" evidence="1">
    <location>
        <begin position="450"/>
        <end position="470"/>
    </location>
</feature>
<dbReference type="AlphaFoldDB" id="A0A2N5TQB4"/>
<accession>A0A2N5TQB4</accession>
<gene>
    <name evidence="2" type="ORF">PCANC_24806</name>
</gene>